<dbReference type="GO" id="GO:0016042">
    <property type="term" value="P:lipid catabolic process"/>
    <property type="evidence" value="ECO:0007669"/>
    <property type="project" value="UniProtKB-UniRule"/>
</dbReference>
<dbReference type="SUPFAM" id="SSF52151">
    <property type="entry name" value="FabD/lysophospholipase-like"/>
    <property type="match status" value="1"/>
</dbReference>
<keyword evidence="2 4" id="KW-0442">Lipid degradation</keyword>
<feature type="short sequence motif" description="DGA/G" evidence="4">
    <location>
        <begin position="170"/>
        <end position="172"/>
    </location>
</feature>
<dbReference type="Proteomes" id="UP000595362">
    <property type="component" value="Chromosome"/>
</dbReference>
<keyword evidence="3 4" id="KW-0443">Lipid metabolism</keyword>
<evidence type="ECO:0000256" key="1">
    <source>
        <dbReference type="ARBA" id="ARBA00022801"/>
    </source>
</evidence>
<feature type="short sequence motif" description="GXSXG" evidence="4">
    <location>
        <begin position="54"/>
        <end position="58"/>
    </location>
</feature>
<name>A0A7T5UGN1_9BACT</name>
<evidence type="ECO:0000313" key="6">
    <source>
        <dbReference type="EMBL" id="QQG35500.1"/>
    </source>
</evidence>
<dbReference type="InterPro" id="IPR016035">
    <property type="entry name" value="Acyl_Trfase/lysoPLipase"/>
</dbReference>
<dbReference type="Gene3D" id="3.40.1090.10">
    <property type="entry name" value="Cytosolic phospholipase A2 catalytic domain"/>
    <property type="match status" value="2"/>
</dbReference>
<dbReference type="InterPro" id="IPR002641">
    <property type="entry name" value="PNPLA_dom"/>
</dbReference>
<accession>A0A7T5UGN1</accession>
<evidence type="ECO:0000256" key="3">
    <source>
        <dbReference type="ARBA" id="ARBA00023098"/>
    </source>
</evidence>
<organism evidence="6 7">
    <name type="scientific">Micavibrio aeruginosavorus</name>
    <dbReference type="NCBI Taxonomy" id="349221"/>
    <lineage>
        <taxon>Bacteria</taxon>
        <taxon>Pseudomonadati</taxon>
        <taxon>Bdellovibrionota</taxon>
        <taxon>Bdellovibrionia</taxon>
        <taxon>Bdellovibrionales</taxon>
        <taxon>Pseudobdellovibrionaceae</taxon>
        <taxon>Micavibrio</taxon>
    </lineage>
</organism>
<dbReference type="GO" id="GO:0016787">
    <property type="term" value="F:hydrolase activity"/>
    <property type="evidence" value="ECO:0007669"/>
    <property type="project" value="UniProtKB-UniRule"/>
</dbReference>
<evidence type="ECO:0000256" key="4">
    <source>
        <dbReference type="PROSITE-ProRule" id="PRU01161"/>
    </source>
</evidence>
<proteinExistence type="predicted"/>
<evidence type="ECO:0000313" key="7">
    <source>
        <dbReference type="Proteomes" id="UP000595362"/>
    </source>
</evidence>
<reference evidence="6 7" key="1">
    <citation type="submission" date="2020-07" db="EMBL/GenBank/DDBJ databases">
        <title>Huge and variable diversity of episymbiotic CPR bacteria and DPANN archaea in groundwater ecosystems.</title>
        <authorList>
            <person name="He C.Y."/>
            <person name="Keren R."/>
            <person name="Whittaker M."/>
            <person name="Farag I.F."/>
            <person name="Doudna J."/>
            <person name="Cate J.H.D."/>
            <person name="Banfield J.F."/>
        </authorList>
    </citation>
    <scope>NUCLEOTIDE SEQUENCE [LARGE SCALE GENOMIC DNA]</scope>
    <source>
        <strain evidence="6">NC_groundwater_70_Ag_B-0.1um_54_66</strain>
    </source>
</reference>
<dbReference type="Pfam" id="PF01734">
    <property type="entry name" value="Patatin"/>
    <property type="match status" value="1"/>
</dbReference>
<feature type="active site" description="Proton acceptor" evidence="4">
    <location>
        <position position="170"/>
    </location>
</feature>
<dbReference type="AlphaFoldDB" id="A0A7T5UGN1"/>
<dbReference type="PANTHER" id="PTHR14226:SF76">
    <property type="entry name" value="NTE FAMILY PROTEIN RSSA"/>
    <property type="match status" value="1"/>
</dbReference>
<dbReference type="InterPro" id="IPR050301">
    <property type="entry name" value="NTE"/>
</dbReference>
<feature type="domain" description="PNPLA" evidence="5">
    <location>
        <begin position="23"/>
        <end position="183"/>
    </location>
</feature>
<comment type="caution">
    <text evidence="4">Lacks conserved residue(s) required for the propagation of feature annotation.</text>
</comment>
<dbReference type="PROSITE" id="PS51635">
    <property type="entry name" value="PNPLA"/>
    <property type="match status" value="1"/>
</dbReference>
<dbReference type="PANTHER" id="PTHR14226">
    <property type="entry name" value="NEUROPATHY TARGET ESTERASE/SWISS CHEESE D.MELANOGASTER"/>
    <property type="match status" value="1"/>
</dbReference>
<gene>
    <name evidence="6" type="ORF">HYS17_08150</name>
</gene>
<evidence type="ECO:0000259" key="5">
    <source>
        <dbReference type="PROSITE" id="PS51635"/>
    </source>
</evidence>
<feature type="active site" description="Nucleophile" evidence="4">
    <location>
        <position position="56"/>
    </location>
</feature>
<evidence type="ECO:0000256" key="2">
    <source>
        <dbReference type="ARBA" id="ARBA00022963"/>
    </source>
</evidence>
<sequence>MSDTPSPSKENKPLLAMPAGVGLALGSGMARGFAHIGVIKALNRYGIKPDIVAGTSIGAVVGGCYLAGKLDTLEEWARGLNRRRIFSYLDFRVRSAGLIGGRKLGSILEEHFGNMLIEETKMPFVGVATDLVTGHEIWLQKGRFVDAMRASFALPGIFPPVPLNGRTLIDGALVNPVPVSVCQALGSRLTIAIDLNGDMIGKSSKPGTGYQTVLGFDVFGDPNISEQAEEALGTSTLTKRMFRRDGNSPSLFGVMVSSLNIIQDRLTRSRLAGDPPDVHIKPRIGHIGLLEFERADELIHEGEESVERKLPELMSAVEILLNRTTRG</sequence>
<dbReference type="EMBL" id="CP066681">
    <property type="protein sequence ID" value="QQG35500.1"/>
    <property type="molecule type" value="Genomic_DNA"/>
</dbReference>
<protein>
    <submittedName>
        <fullName evidence="6">Patatin-like phospholipase family protein</fullName>
    </submittedName>
</protein>
<keyword evidence="1 4" id="KW-0378">Hydrolase</keyword>